<organism evidence="2 3">
    <name type="scientific">Glaciimonas immobilis</name>
    <dbReference type="NCBI Taxonomy" id="728004"/>
    <lineage>
        <taxon>Bacteria</taxon>
        <taxon>Pseudomonadati</taxon>
        <taxon>Pseudomonadota</taxon>
        <taxon>Betaproteobacteria</taxon>
        <taxon>Burkholderiales</taxon>
        <taxon>Oxalobacteraceae</taxon>
        <taxon>Glaciimonas</taxon>
    </lineage>
</organism>
<proteinExistence type="predicted"/>
<evidence type="ECO:0000256" key="1">
    <source>
        <dbReference type="SAM" id="MobiDB-lite"/>
    </source>
</evidence>
<dbReference type="EMBL" id="JACHHQ010000003">
    <property type="protein sequence ID" value="MBB5200036.1"/>
    <property type="molecule type" value="Genomic_DNA"/>
</dbReference>
<dbReference type="AlphaFoldDB" id="A0A840RSV3"/>
<sequence>MRPVDQKKESHPPMFNTGTNSRYQKNRNSDLTAPSSSKRLGAMTYSSHFIKRGSQALTYSLPKPNLNPFDKQAEIA</sequence>
<feature type="compositionally biased region" description="Polar residues" evidence="1">
    <location>
        <begin position="29"/>
        <end position="38"/>
    </location>
</feature>
<evidence type="ECO:0000313" key="3">
    <source>
        <dbReference type="Proteomes" id="UP000571084"/>
    </source>
</evidence>
<accession>A0A840RSV3</accession>
<feature type="compositionally biased region" description="Basic and acidic residues" evidence="1">
    <location>
        <begin position="1"/>
        <end position="11"/>
    </location>
</feature>
<evidence type="ECO:0000313" key="2">
    <source>
        <dbReference type="EMBL" id="MBB5200036.1"/>
    </source>
</evidence>
<feature type="region of interest" description="Disordered" evidence="1">
    <location>
        <begin position="1"/>
        <end position="39"/>
    </location>
</feature>
<gene>
    <name evidence="2" type="ORF">HNR39_001868</name>
</gene>
<keyword evidence="3" id="KW-1185">Reference proteome</keyword>
<dbReference type="Proteomes" id="UP000571084">
    <property type="component" value="Unassembled WGS sequence"/>
</dbReference>
<name>A0A840RSV3_9BURK</name>
<protein>
    <submittedName>
        <fullName evidence="2">Uncharacterized protein</fullName>
    </submittedName>
</protein>
<reference evidence="2 3" key="1">
    <citation type="submission" date="2020-08" db="EMBL/GenBank/DDBJ databases">
        <title>Genomic Encyclopedia of Type Strains, Phase IV (KMG-IV): sequencing the most valuable type-strain genomes for metagenomic binning, comparative biology and taxonomic classification.</title>
        <authorList>
            <person name="Goeker M."/>
        </authorList>
    </citation>
    <scope>NUCLEOTIDE SEQUENCE [LARGE SCALE GENOMIC DNA]</scope>
    <source>
        <strain evidence="2 3">DSM 23240</strain>
    </source>
</reference>
<comment type="caution">
    <text evidence="2">The sequence shown here is derived from an EMBL/GenBank/DDBJ whole genome shotgun (WGS) entry which is preliminary data.</text>
</comment>